<evidence type="ECO:0000259" key="3">
    <source>
        <dbReference type="Pfam" id="PF11250"/>
    </source>
</evidence>
<gene>
    <name evidence="4" type="ORF">AAHA92_08165</name>
</gene>
<dbReference type="PANTHER" id="PTHR33155:SF9">
    <property type="entry name" value="FANTASTIC FOUR-LIKE PROTEIN (DUF3049)"/>
    <property type="match status" value="1"/>
</dbReference>
<dbReference type="Pfam" id="PF11250">
    <property type="entry name" value="FAF"/>
    <property type="match status" value="1"/>
</dbReference>
<dbReference type="EMBL" id="JBEAFC010000004">
    <property type="protein sequence ID" value="KAL1557608.1"/>
    <property type="molecule type" value="Genomic_DNA"/>
</dbReference>
<feature type="region of interest" description="Disordered" evidence="2">
    <location>
        <begin position="132"/>
        <end position="160"/>
    </location>
</feature>
<evidence type="ECO:0000256" key="1">
    <source>
        <dbReference type="ARBA" id="ARBA00008690"/>
    </source>
</evidence>
<proteinExistence type="inferred from homology"/>
<reference evidence="4 5" key="1">
    <citation type="submission" date="2024-06" db="EMBL/GenBank/DDBJ databases">
        <title>A chromosome level genome sequence of Diviner's sage (Salvia divinorum).</title>
        <authorList>
            <person name="Ford S.A."/>
            <person name="Ro D.-K."/>
            <person name="Ness R.W."/>
            <person name="Phillips M.A."/>
        </authorList>
    </citation>
    <scope>NUCLEOTIDE SEQUENCE [LARGE SCALE GENOMIC DNA]</scope>
    <source>
        <strain evidence="4">SAF-2024a</strain>
        <tissue evidence="4">Leaf</tissue>
    </source>
</reference>
<evidence type="ECO:0000313" key="4">
    <source>
        <dbReference type="EMBL" id="KAL1557608.1"/>
    </source>
</evidence>
<feature type="domain" description="FAF" evidence="3">
    <location>
        <begin position="156"/>
        <end position="209"/>
    </location>
</feature>
<feature type="compositionally biased region" description="Basic and acidic residues" evidence="2">
    <location>
        <begin position="132"/>
        <end position="145"/>
    </location>
</feature>
<keyword evidence="5" id="KW-1185">Reference proteome</keyword>
<evidence type="ECO:0000256" key="2">
    <source>
        <dbReference type="SAM" id="MobiDB-lite"/>
    </source>
</evidence>
<dbReference type="PANTHER" id="PTHR33155">
    <property type="entry name" value="FANTASTIC FOUR-LIKE PROTEIN (DUF3049)"/>
    <property type="match status" value="1"/>
</dbReference>
<organism evidence="4 5">
    <name type="scientific">Salvia divinorum</name>
    <name type="common">Maria pastora</name>
    <name type="synonym">Diviner's sage</name>
    <dbReference type="NCBI Taxonomy" id="28513"/>
    <lineage>
        <taxon>Eukaryota</taxon>
        <taxon>Viridiplantae</taxon>
        <taxon>Streptophyta</taxon>
        <taxon>Embryophyta</taxon>
        <taxon>Tracheophyta</taxon>
        <taxon>Spermatophyta</taxon>
        <taxon>Magnoliopsida</taxon>
        <taxon>eudicotyledons</taxon>
        <taxon>Gunneridae</taxon>
        <taxon>Pentapetalae</taxon>
        <taxon>asterids</taxon>
        <taxon>lamiids</taxon>
        <taxon>Lamiales</taxon>
        <taxon>Lamiaceae</taxon>
        <taxon>Nepetoideae</taxon>
        <taxon>Mentheae</taxon>
        <taxon>Salviinae</taxon>
        <taxon>Salvia</taxon>
        <taxon>Salvia subgen. Calosphace</taxon>
    </lineage>
</organism>
<protein>
    <submittedName>
        <fullName evidence="4">Protein FANTASTIC FOUR 1-like</fullName>
    </submittedName>
</protein>
<dbReference type="InterPro" id="IPR021410">
    <property type="entry name" value="FAF"/>
</dbReference>
<name>A0ABD1HMB7_SALDI</name>
<comment type="caution">
    <text evidence="4">The sequence shown here is derived from an EMBL/GenBank/DDBJ whole genome shotgun (WGS) entry which is preliminary data.</text>
</comment>
<comment type="similarity">
    <text evidence="1">Belongs to the fantastic four family.</text>
</comment>
<dbReference type="Proteomes" id="UP001567538">
    <property type="component" value="Unassembled WGS sequence"/>
</dbReference>
<sequence length="249" mass="27725">MAACGGIEQIFEKPLPESQNFLEALSQWKHIKGLKSNSSVDGSSFTDLFGELHFKETSSSLSSSSSSSVGDIERGRGGYYPPSGRRRHNQSFSSDSLSLCTEGLGFESFDDVEERSSHEEFCCREARQHGDGERLAAARGSERQLGEPSARASRAAFPPPISSIGRSGKPWVWFKSYREDGRFILKEIRIPTQEFLHACREDGRLQLRFVQSDDEAEAVGEEDEVEVEAVDDQDELHKLKLGEIVCSLK</sequence>
<feature type="region of interest" description="Disordered" evidence="2">
    <location>
        <begin position="56"/>
        <end position="92"/>
    </location>
</feature>
<accession>A0ABD1HMB7</accession>
<feature type="compositionally biased region" description="Low complexity" evidence="2">
    <location>
        <begin position="58"/>
        <end position="68"/>
    </location>
</feature>
<dbReference type="InterPro" id="IPR046431">
    <property type="entry name" value="FAF_dom"/>
</dbReference>
<dbReference type="AlphaFoldDB" id="A0ABD1HMB7"/>
<evidence type="ECO:0000313" key="5">
    <source>
        <dbReference type="Proteomes" id="UP001567538"/>
    </source>
</evidence>